<dbReference type="RefSeq" id="WP_012597840.1">
    <property type="nucleotide sequence ID" value="NC_011729.1"/>
</dbReference>
<name>B7KC70_GLOC7</name>
<accession>B7KC70</accession>
<feature type="domain" description="Nif11" evidence="1">
    <location>
        <begin position="1"/>
        <end position="48"/>
    </location>
</feature>
<dbReference type="NCBIfam" id="TIGR03798">
    <property type="entry name" value="leader_Nif11"/>
    <property type="match status" value="1"/>
</dbReference>
<dbReference type="Pfam" id="PF07862">
    <property type="entry name" value="Nif11"/>
    <property type="match status" value="1"/>
</dbReference>
<dbReference type="AlphaFoldDB" id="B7KC70"/>
<dbReference type="InterPro" id="IPR022516">
    <property type="entry name" value="CHP03798_Ocin"/>
</dbReference>
<reference evidence="3" key="1">
    <citation type="journal article" date="2011" name="MBio">
        <title>Novel metabolic attributes of the genus Cyanothece, comprising a group of unicellular nitrogen-fixing Cyanobacteria.</title>
        <authorList>
            <person name="Bandyopadhyay A."/>
            <person name="Elvitigala T."/>
            <person name="Welsh E."/>
            <person name="Stockel J."/>
            <person name="Liberton M."/>
            <person name="Min H."/>
            <person name="Sherman L.A."/>
            <person name="Pakrasi H.B."/>
        </authorList>
    </citation>
    <scope>NUCLEOTIDE SEQUENCE [LARGE SCALE GENOMIC DNA]</scope>
    <source>
        <strain evidence="3">PCC 7424</strain>
    </source>
</reference>
<dbReference type="STRING" id="65393.PCC7424_0427"/>
<dbReference type="EMBL" id="CP001291">
    <property type="protein sequence ID" value="ACK68893.1"/>
    <property type="molecule type" value="Genomic_DNA"/>
</dbReference>
<evidence type="ECO:0000259" key="1">
    <source>
        <dbReference type="Pfam" id="PF07862"/>
    </source>
</evidence>
<organism evidence="2 3">
    <name type="scientific">Gloeothece citriformis (strain PCC 7424)</name>
    <name type="common">Cyanothece sp. (strain PCC 7424)</name>
    <dbReference type="NCBI Taxonomy" id="65393"/>
    <lineage>
        <taxon>Bacteria</taxon>
        <taxon>Bacillati</taxon>
        <taxon>Cyanobacteriota</taxon>
        <taxon>Cyanophyceae</taxon>
        <taxon>Oscillatoriophycideae</taxon>
        <taxon>Chroococcales</taxon>
        <taxon>Aphanothecaceae</taxon>
        <taxon>Gloeothece</taxon>
        <taxon>Gloeothece citriformis</taxon>
    </lineage>
</organism>
<evidence type="ECO:0000313" key="2">
    <source>
        <dbReference type="EMBL" id="ACK68893.1"/>
    </source>
</evidence>
<keyword evidence="3" id="KW-1185">Reference proteome</keyword>
<proteinExistence type="predicted"/>
<sequence>MSLQNVEAFYQRMTTDPEFSNQVQQAKTSEERIKVIRNEGYYFTQEEFDEYTDKFLMSKFEEGELVDLSERELDAVLGGLKGSFPKAIALYGIPPYLY</sequence>
<evidence type="ECO:0000313" key="3">
    <source>
        <dbReference type="Proteomes" id="UP000002384"/>
    </source>
</evidence>
<gene>
    <name evidence="2" type="ordered locus">PCC7424_0427</name>
</gene>
<dbReference type="eggNOG" id="ENOG5033EST">
    <property type="taxonomic scope" value="Bacteria"/>
</dbReference>
<dbReference type="KEGG" id="cyc:PCC7424_0427"/>
<protein>
    <recommendedName>
        <fullName evidence="1">Nif11 domain-containing protein</fullName>
    </recommendedName>
</protein>
<dbReference type="OrthoDB" id="468284at2"/>
<dbReference type="InterPro" id="IPR012903">
    <property type="entry name" value="Nif11"/>
</dbReference>
<dbReference type="Proteomes" id="UP000002384">
    <property type="component" value="Chromosome"/>
</dbReference>
<dbReference type="HOGENOM" id="CLU_2168352_0_0_3"/>